<dbReference type="AlphaFoldDB" id="A0A194PW60"/>
<keyword evidence="2" id="KW-1185">Reference proteome</keyword>
<evidence type="ECO:0000313" key="2">
    <source>
        <dbReference type="Proteomes" id="UP000053268"/>
    </source>
</evidence>
<reference evidence="1 2" key="1">
    <citation type="journal article" date="2015" name="Nat. Commun.">
        <title>Outbred genome sequencing and CRISPR/Cas9 gene editing in butterflies.</title>
        <authorList>
            <person name="Li X."/>
            <person name="Fan D."/>
            <person name="Zhang W."/>
            <person name="Liu G."/>
            <person name="Zhang L."/>
            <person name="Zhao L."/>
            <person name="Fang X."/>
            <person name="Chen L."/>
            <person name="Dong Y."/>
            <person name="Chen Y."/>
            <person name="Ding Y."/>
            <person name="Zhao R."/>
            <person name="Feng M."/>
            <person name="Zhu Y."/>
            <person name="Feng Y."/>
            <person name="Jiang X."/>
            <person name="Zhu D."/>
            <person name="Xiang H."/>
            <person name="Feng X."/>
            <person name="Li S."/>
            <person name="Wang J."/>
            <person name="Zhang G."/>
            <person name="Kronforst M.R."/>
            <person name="Wang W."/>
        </authorList>
    </citation>
    <scope>NUCLEOTIDE SEQUENCE [LARGE SCALE GENOMIC DNA]</scope>
    <source>
        <strain evidence="1">Ya'a_city_454_Px</strain>
        <tissue evidence="1">Whole body</tissue>
    </source>
</reference>
<name>A0A194PW60_PAPXU</name>
<protein>
    <submittedName>
        <fullName evidence="1">Uncharacterized protein</fullName>
    </submittedName>
</protein>
<gene>
    <name evidence="1" type="ORF">RR46_07363</name>
</gene>
<dbReference type="EMBL" id="KQ459589">
    <property type="protein sequence ID" value="KPI97616.1"/>
    <property type="molecule type" value="Genomic_DNA"/>
</dbReference>
<sequence>MKTLSASLHSIIYLALSESRGANLKMINLKGHNLPERQKELNKRVRDATKKKIPFESVRDKHEATDVDKLFKIDLASNYKNIDYILNTFKCGDSLYISRALKCSWIFEDEYSNIINPDYLHQNIFPFMSIKMKKKLLVAIYTHLKSEERIIAFYNYCIEKKLTTIAHKFLIITPDNFKLDIINKGLNLKDVWEESVFLKNFFGDSITLLEAYSKTKDGAHKVRRYLLDLRHLYSVSDVKYLDLIEIFVHIEYRMKSDELGLRMSKDIMKKHKDRVLKKPLLYLSILNKTQVVKYSTIEDAKSFAVALLPSSASNFWLDNYRRTNKYILDVIPKQEMFPFLKKIFSDAYPNEDFETCMHFYNYRFYDMFNEEEKEKWALSQIESQQEVLGPGKDFKWYQFVNFDIALEGIKKYIMITIDKEKRGEMINILVESAKTQQDLEKLFKYYYERHVNESSSNKEHFMKTVIINHNVFEFDDECWNGFNKILYSMHIYSNSGFFFMTDFRLLVVIYNIVHGKEIPEQFRDILYSGFNYLYVDKLSMEKRQILYNYLMNLYTVKIKEFDGKNYEGEERNSIRRYISSVLRVMEIFEKVKEDCPDPIMKYIKLDWENFKNHHILKEKVVVNILEEGELLRLLKKDATQMKNKFPNIKETLANTYSFRINQLLRKLKIYFAKDVAKEYLKFFLDIISDPKSNHTFIYTSVYGVFQLSDEESKVDFMFKYKPHEPKIAHEKINSQLLDIQRAICRYACYSRPPVPLSNVLMYLIGDYVHYSIPMFNYYFVNLPKPLATKFIEATLNAPLSIQKHGLRLAFKSYNAEDLKVLVLTVWKNTKNISLRLLLYKNLFEKILAEDKASQNELFEALKVFTSEVHEDDDKVIYSLLTSSKLPQRFIGDLLKTAWESVGQFKEKGANIDTQYQVLRAIKSNITLMDRKFVKESVIMPHVNEMLTDKKIQPRYKSRELSDRVKTKWALVAKYIVSVRNEEEVKDSIVLVTSIIKMCGEMWAMVHDNTYTIRLFCTNFISSLHLNSNNNFENFKYVKTIFEKVLQTVEEVLPLDEMYLTVWELRLVIITKELCSNLDLTKKDQSEKNEGGKLYDDFADEVGNLAVDLINKGQFYSSFLPQINEKLIIEIKVLARVTDEDLEVVLIAICNRLTRFKFYEIYLLALMLLPTNKEPANYDTFVDTLEKIKELDNPEILSFLLQKYIYGDFKKRRYV</sequence>
<organism evidence="1 2">
    <name type="scientific">Papilio xuthus</name>
    <name type="common">Asian swallowtail butterfly</name>
    <dbReference type="NCBI Taxonomy" id="66420"/>
    <lineage>
        <taxon>Eukaryota</taxon>
        <taxon>Metazoa</taxon>
        <taxon>Ecdysozoa</taxon>
        <taxon>Arthropoda</taxon>
        <taxon>Hexapoda</taxon>
        <taxon>Insecta</taxon>
        <taxon>Pterygota</taxon>
        <taxon>Neoptera</taxon>
        <taxon>Endopterygota</taxon>
        <taxon>Lepidoptera</taxon>
        <taxon>Glossata</taxon>
        <taxon>Ditrysia</taxon>
        <taxon>Papilionoidea</taxon>
        <taxon>Papilionidae</taxon>
        <taxon>Papilioninae</taxon>
        <taxon>Papilio</taxon>
    </lineage>
</organism>
<proteinExistence type="predicted"/>
<accession>A0A194PW60</accession>
<evidence type="ECO:0000313" key="1">
    <source>
        <dbReference type="EMBL" id="KPI97616.1"/>
    </source>
</evidence>
<dbReference type="Proteomes" id="UP000053268">
    <property type="component" value="Unassembled WGS sequence"/>
</dbReference>